<evidence type="ECO:0000313" key="1">
    <source>
        <dbReference type="EMBL" id="GAF72600.1"/>
    </source>
</evidence>
<protein>
    <recommendedName>
        <fullName evidence="2">N-sulphoglucosamine sulphohydrolase C-terminal domain-containing protein</fullName>
    </recommendedName>
</protein>
<proteinExistence type="predicted"/>
<reference evidence="1" key="1">
    <citation type="journal article" date="2014" name="Front. Microbiol.">
        <title>High frequency of phylogenetically diverse reductive dehalogenase-homologous genes in deep subseafloor sedimentary metagenomes.</title>
        <authorList>
            <person name="Kawai M."/>
            <person name="Futagami T."/>
            <person name="Toyoda A."/>
            <person name="Takaki Y."/>
            <person name="Nishi S."/>
            <person name="Hori S."/>
            <person name="Arai W."/>
            <person name="Tsubouchi T."/>
            <person name="Morono Y."/>
            <person name="Uchiyama I."/>
            <person name="Ito T."/>
            <person name="Fujiyama A."/>
            <person name="Inagaki F."/>
            <person name="Takami H."/>
        </authorList>
    </citation>
    <scope>NUCLEOTIDE SEQUENCE</scope>
    <source>
        <strain evidence="1">Expedition CK06-06</strain>
    </source>
</reference>
<dbReference type="SUPFAM" id="SSF53649">
    <property type="entry name" value="Alkaline phosphatase-like"/>
    <property type="match status" value="1"/>
</dbReference>
<name>X0T950_9ZZZZ</name>
<dbReference type="AlphaFoldDB" id="X0T950"/>
<dbReference type="InterPro" id="IPR017850">
    <property type="entry name" value="Alkaline_phosphatase_core_sf"/>
</dbReference>
<evidence type="ECO:0008006" key="2">
    <source>
        <dbReference type="Google" id="ProtNLM"/>
    </source>
</evidence>
<dbReference type="EMBL" id="BARS01005387">
    <property type="protein sequence ID" value="GAF72600.1"/>
    <property type="molecule type" value="Genomic_DNA"/>
</dbReference>
<accession>X0T950</accession>
<sequence>MLRTQDFKYIMYKGDPIDQLFDMKNDPWEIKNLATKGRCASILEDHRKLLADWEATLKPAPAPPGGWLGAKKKKKKKS</sequence>
<gene>
    <name evidence="1" type="ORF">S01H1_10557</name>
</gene>
<comment type="caution">
    <text evidence="1">The sequence shown here is derived from an EMBL/GenBank/DDBJ whole genome shotgun (WGS) entry which is preliminary data.</text>
</comment>
<dbReference type="Gene3D" id="3.40.720.10">
    <property type="entry name" value="Alkaline Phosphatase, subunit A"/>
    <property type="match status" value="1"/>
</dbReference>
<organism evidence="1">
    <name type="scientific">marine sediment metagenome</name>
    <dbReference type="NCBI Taxonomy" id="412755"/>
    <lineage>
        <taxon>unclassified sequences</taxon>
        <taxon>metagenomes</taxon>
        <taxon>ecological metagenomes</taxon>
    </lineage>
</organism>